<name>A0A4Y8SIN7_9SPHI</name>
<protein>
    <submittedName>
        <fullName evidence="1">Uncharacterized protein</fullName>
    </submittedName>
</protein>
<dbReference type="Proteomes" id="UP000297540">
    <property type="component" value="Unassembled WGS sequence"/>
</dbReference>
<comment type="caution">
    <text evidence="1">The sequence shown here is derived from an EMBL/GenBank/DDBJ whole genome shotgun (WGS) entry which is preliminary data.</text>
</comment>
<sequence>MGDLAAEKIFGIRGNGTSLATPQIADAVYYAKCYEQLNKLSEPFMIVEVIRNAPFSSGRKKLPKGVDCKAYYGNGILQAHTPLNFPVHTP</sequence>
<gene>
    <name evidence="1" type="ORF">E2R66_08540</name>
</gene>
<proteinExistence type="predicted"/>
<dbReference type="EMBL" id="SOZE01000006">
    <property type="protein sequence ID" value="TFF38505.1"/>
    <property type="molecule type" value="Genomic_DNA"/>
</dbReference>
<evidence type="ECO:0000313" key="2">
    <source>
        <dbReference type="Proteomes" id="UP000297540"/>
    </source>
</evidence>
<dbReference type="RefSeq" id="WP_158288362.1">
    <property type="nucleotide sequence ID" value="NZ_SOZE01000006.1"/>
</dbReference>
<accession>A0A4Y8SIN7</accession>
<dbReference type="AlphaFoldDB" id="A0A4Y8SIN7"/>
<evidence type="ECO:0000313" key="1">
    <source>
        <dbReference type="EMBL" id="TFF38505.1"/>
    </source>
</evidence>
<organism evidence="1 2">
    <name type="scientific">Mucilaginibacter psychrotolerans</name>
    <dbReference type="NCBI Taxonomy" id="1524096"/>
    <lineage>
        <taxon>Bacteria</taxon>
        <taxon>Pseudomonadati</taxon>
        <taxon>Bacteroidota</taxon>
        <taxon>Sphingobacteriia</taxon>
        <taxon>Sphingobacteriales</taxon>
        <taxon>Sphingobacteriaceae</taxon>
        <taxon>Mucilaginibacter</taxon>
    </lineage>
</organism>
<reference evidence="1 2" key="1">
    <citation type="journal article" date="2017" name="Int. J. Syst. Evol. Microbiol.">
        <title>Mucilaginibacterpsychrotolerans sp. nov., isolated from peatlands.</title>
        <authorList>
            <person name="Deng Y."/>
            <person name="Shen L."/>
            <person name="Xu B."/>
            <person name="Liu Y."/>
            <person name="Gu Z."/>
            <person name="Liu H."/>
            <person name="Zhou Y."/>
        </authorList>
    </citation>
    <scope>NUCLEOTIDE SEQUENCE [LARGE SCALE GENOMIC DNA]</scope>
    <source>
        <strain evidence="1 2">NH7-4</strain>
    </source>
</reference>
<keyword evidence="2" id="KW-1185">Reference proteome</keyword>